<protein>
    <submittedName>
        <fullName evidence="1">Uncharacterized protein</fullName>
    </submittedName>
</protein>
<evidence type="ECO:0000313" key="2">
    <source>
        <dbReference type="Proteomes" id="UP000241426"/>
    </source>
</evidence>
<organism evidence="1 2">
    <name type="scientific">Photobacterium kishitanii</name>
    <dbReference type="NCBI Taxonomy" id="318456"/>
    <lineage>
        <taxon>Bacteria</taxon>
        <taxon>Pseudomonadati</taxon>
        <taxon>Pseudomonadota</taxon>
        <taxon>Gammaproteobacteria</taxon>
        <taxon>Vibrionales</taxon>
        <taxon>Vibrionaceae</taxon>
        <taxon>Photobacterium</taxon>
    </lineage>
</organism>
<sequence length="71" mass="8072">MNKNPYDVTSDYSYILEKIAKLKEVSISSIEIIDHPCGEDTIFVNGDYAGYIDDSLFRELDLLEKGKPLDL</sequence>
<reference evidence="1 2" key="1">
    <citation type="submission" date="2018-01" db="EMBL/GenBank/DDBJ databases">
        <title>Whole genome sequencing of Histamine producing bacteria.</title>
        <authorList>
            <person name="Butler K."/>
        </authorList>
    </citation>
    <scope>NUCLEOTIDE SEQUENCE [LARGE SCALE GENOMIC DNA]</scope>
    <source>
        <strain evidence="1 2">FS-7.2</strain>
    </source>
</reference>
<comment type="caution">
    <text evidence="1">The sequence shown here is derived from an EMBL/GenBank/DDBJ whole genome shotgun (WGS) entry which is preliminary data.</text>
</comment>
<evidence type="ECO:0000313" key="1">
    <source>
        <dbReference type="EMBL" id="PSV01040.1"/>
    </source>
</evidence>
<dbReference type="Proteomes" id="UP000241426">
    <property type="component" value="Unassembled WGS sequence"/>
</dbReference>
<dbReference type="EMBL" id="PYNF01000002">
    <property type="protein sequence ID" value="PSV01040.1"/>
    <property type="molecule type" value="Genomic_DNA"/>
</dbReference>
<accession>A0A2T3KML4</accession>
<dbReference type="RefSeq" id="WP_107288768.1">
    <property type="nucleotide sequence ID" value="NZ_PYNF01000002.1"/>
</dbReference>
<gene>
    <name evidence="1" type="ORF">C9J27_03150</name>
</gene>
<proteinExistence type="predicted"/>
<name>A0A2T3KML4_9GAMM</name>
<dbReference type="AlphaFoldDB" id="A0A2T3KML4"/>